<dbReference type="EMBL" id="RHHQ01000015">
    <property type="protein sequence ID" value="RNB85011.1"/>
    <property type="molecule type" value="Genomic_DNA"/>
</dbReference>
<accession>A0A3M8DBK5</accession>
<dbReference type="InterPro" id="IPR003607">
    <property type="entry name" value="HD/PDEase_dom"/>
</dbReference>
<gene>
    <name evidence="2" type="ORF">EDM56_19025</name>
</gene>
<dbReference type="RefSeq" id="WP_122919496.1">
    <property type="nucleotide sequence ID" value="NZ_RHHQ01000015.1"/>
</dbReference>
<dbReference type="SMART" id="SM00471">
    <property type="entry name" value="HDc"/>
    <property type="match status" value="1"/>
</dbReference>
<dbReference type="PANTHER" id="PTHR43155:SF2">
    <property type="entry name" value="CYCLIC DI-GMP PHOSPHODIESTERASE PA4108"/>
    <property type="match status" value="1"/>
</dbReference>
<reference evidence="2 3" key="1">
    <citation type="submission" date="2018-10" db="EMBL/GenBank/DDBJ databases">
        <title>Phylogenomics of Brevibacillus.</title>
        <authorList>
            <person name="Dunlap C."/>
        </authorList>
    </citation>
    <scope>NUCLEOTIDE SEQUENCE [LARGE SCALE GENOMIC DNA]</scope>
    <source>
        <strain evidence="2 3">JCM 15716</strain>
    </source>
</reference>
<keyword evidence="3" id="KW-1185">Reference proteome</keyword>
<dbReference type="OrthoDB" id="9759601at2"/>
<dbReference type="CDD" id="cd00077">
    <property type="entry name" value="HDc"/>
    <property type="match status" value="1"/>
</dbReference>
<dbReference type="Pfam" id="PF13487">
    <property type="entry name" value="HD_5"/>
    <property type="match status" value="1"/>
</dbReference>
<dbReference type="InterPro" id="IPR037522">
    <property type="entry name" value="HD_GYP_dom"/>
</dbReference>
<name>A0A3M8DBK5_9BACL</name>
<dbReference type="PROSITE" id="PS51832">
    <property type="entry name" value="HD_GYP"/>
    <property type="match status" value="1"/>
</dbReference>
<dbReference type="SUPFAM" id="SSF109604">
    <property type="entry name" value="HD-domain/PDEase-like"/>
    <property type="match status" value="1"/>
</dbReference>
<dbReference type="InterPro" id="IPR006675">
    <property type="entry name" value="HDIG_dom"/>
</dbReference>
<organism evidence="2 3">
    <name type="scientific">Brevibacillus fluminis</name>
    <dbReference type="NCBI Taxonomy" id="511487"/>
    <lineage>
        <taxon>Bacteria</taxon>
        <taxon>Bacillati</taxon>
        <taxon>Bacillota</taxon>
        <taxon>Bacilli</taxon>
        <taxon>Bacillales</taxon>
        <taxon>Paenibacillaceae</taxon>
        <taxon>Brevibacillus</taxon>
    </lineage>
</organism>
<sequence>MRLTSIHKVIVGEQIAKPIYSASGITLIGEDVHLTQRMIDRLKMANISYVYIKDKRFEDLVIPEVVSEQTRREAMGTILQTFQAFQAQPATSYRKPIQTDLGRSFRNVMGSLIDELKHNEVALSLLGSVCGFDHYVFTHSFQVTLYAITVALRKGFNQKELMEIGLGAILHDIGKMMVPYEILSKPGRLTEEEYFLMKKHAEYGFEILRRQDNLSLLTAHCAFQHHERFDGSGYPRNLTDLEIHPYAKIIAICDVYDALTSNRAYRNAMLPHEAIEVLYAGVGTNFSKELVEDFKSTVALYPLGISVVLTTGETGVVINNRAELSSRPLLRIYKGPDGQDIDPYELDLAKNLHIMIVSCE</sequence>
<dbReference type="PANTHER" id="PTHR43155">
    <property type="entry name" value="CYCLIC DI-GMP PHOSPHODIESTERASE PA4108-RELATED"/>
    <property type="match status" value="1"/>
</dbReference>
<comment type="caution">
    <text evidence="2">The sequence shown here is derived from an EMBL/GenBank/DDBJ whole genome shotgun (WGS) entry which is preliminary data.</text>
</comment>
<evidence type="ECO:0000259" key="1">
    <source>
        <dbReference type="PROSITE" id="PS51832"/>
    </source>
</evidence>
<dbReference type="NCBIfam" id="TIGR00277">
    <property type="entry name" value="HDIG"/>
    <property type="match status" value="1"/>
</dbReference>
<evidence type="ECO:0000313" key="2">
    <source>
        <dbReference type="EMBL" id="RNB85011.1"/>
    </source>
</evidence>
<proteinExistence type="predicted"/>
<feature type="domain" description="HD-GYP" evidence="1">
    <location>
        <begin position="114"/>
        <end position="310"/>
    </location>
</feature>
<dbReference type="Gene3D" id="1.10.3210.10">
    <property type="entry name" value="Hypothetical protein af1432"/>
    <property type="match status" value="1"/>
</dbReference>
<dbReference type="Proteomes" id="UP000271031">
    <property type="component" value="Unassembled WGS sequence"/>
</dbReference>
<evidence type="ECO:0000313" key="3">
    <source>
        <dbReference type="Proteomes" id="UP000271031"/>
    </source>
</evidence>
<dbReference type="AlphaFoldDB" id="A0A3M8DBK5"/>
<protein>
    <submittedName>
        <fullName evidence="2">HD-GYP domain-containing protein</fullName>
    </submittedName>
</protein>